<evidence type="ECO:0000313" key="2">
    <source>
        <dbReference type="EMBL" id="KAH7577357.1"/>
    </source>
</evidence>
<evidence type="ECO:0000313" key="3">
    <source>
        <dbReference type="Proteomes" id="UP000827721"/>
    </source>
</evidence>
<feature type="region of interest" description="Disordered" evidence="1">
    <location>
        <begin position="144"/>
        <end position="170"/>
    </location>
</feature>
<dbReference type="Proteomes" id="UP000827721">
    <property type="component" value="Unassembled WGS sequence"/>
</dbReference>
<reference evidence="2 3" key="1">
    <citation type="submission" date="2021-02" db="EMBL/GenBank/DDBJ databases">
        <title>Plant Genome Project.</title>
        <authorList>
            <person name="Zhang R.-G."/>
        </authorList>
    </citation>
    <scope>NUCLEOTIDE SEQUENCE [LARGE SCALE GENOMIC DNA]</scope>
    <source>
        <tissue evidence="2">Leaves</tissue>
    </source>
</reference>
<dbReference type="PANTHER" id="PTHR33095:SF101">
    <property type="entry name" value="DUF1645 DOMAIN-CONTAINING PROTEIN"/>
    <property type="match status" value="1"/>
</dbReference>
<proteinExistence type="predicted"/>
<feature type="region of interest" description="Disordered" evidence="1">
    <location>
        <begin position="38"/>
        <end position="59"/>
    </location>
</feature>
<name>A0ABQ8IKX3_9ROSI</name>
<feature type="region of interest" description="Disordered" evidence="1">
    <location>
        <begin position="111"/>
        <end position="130"/>
    </location>
</feature>
<gene>
    <name evidence="2" type="ORF">JRO89_XS01G0240000</name>
</gene>
<organism evidence="2 3">
    <name type="scientific">Xanthoceras sorbifolium</name>
    <dbReference type="NCBI Taxonomy" id="99658"/>
    <lineage>
        <taxon>Eukaryota</taxon>
        <taxon>Viridiplantae</taxon>
        <taxon>Streptophyta</taxon>
        <taxon>Embryophyta</taxon>
        <taxon>Tracheophyta</taxon>
        <taxon>Spermatophyta</taxon>
        <taxon>Magnoliopsida</taxon>
        <taxon>eudicotyledons</taxon>
        <taxon>Gunneridae</taxon>
        <taxon>Pentapetalae</taxon>
        <taxon>rosids</taxon>
        <taxon>malvids</taxon>
        <taxon>Sapindales</taxon>
        <taxon>Sapindaceae</taxon>
        <taxon>Xanthoceroideae</taxon>
        <taxon>Xanthoceras</taxon>
    </lineage>
</organism>
<sequence>MQGDNSSSTDSAVSFCPSFNSYSSDKLVDVAARVSQELVDSHQSNSEAGVVEDSQQRSDDEFEFVSIRTDSDASELFFDGQIRQVYPVFNRDLLLSDAREEEIRFPMKKLFIDHQGGPPPSSSSSSEADELEAVPEGTYCVWSPRRNSTDLSSPNRCKKSNSTGSSCSTSSSKRWLKFRDLLKRSNSDGKDPYVYLNKTKTNADSKEKNRSSEFKTGKKVSAHEAFYVKNRAIKEGDKKRSYLPYRRDLVGFFANVNGLGRTFPPF</sequence>
<dbReference type="Pfam" id="PF07816">
    <property type="entry name" value="DUF1645"/>
    <property type="match status" value="1"/>
</dbReference>
<comment type="caution">
    <text evidence="2">The sequence shown here is derived from an EMBL/GenBank/DDBJ whole genome shotgun (WGS) entry which is preliminary data.</text>
</comment>
<keyword evidence="3" id="KW-1185">Reference proteome</keyword>
<protein>
    <submittedName>
        <fullName evidence="2">Uncharacterized protein</fullName>
    </submittedName>
</protein>
<dbReference type="EMBL" id="JAFEMO010000001">
    <property type="protein sequence ID" value="KAH7577357.1"/>
    <property type="molecule type" value="Genomic_DNA"/>
</dbReference>
<dbReference type="InterPro" id="IPR012442">
    <property type="entry name" value="DUF1645_plant"/>
</dbReference>
<accession>A0ABQ8IKX3</accession>
<evidence type="ECO:0000256" key="1">
    <source>
        <dbReference type="SAM" id="MobiDB-lite"/>
    </source>
</evidence>
<feature type="compositionally biased region" description="Low complexity" evidence="1">
    <location>
        <begin position="160"/>
        <end position="170"/>
    </location>
</feature>
<feature type="compositionally biased region" description="Polar residues" evidence="1">
    <location>
        <begin position="145"/>
        <end position="155"/>
    </location>
</feature>
<dbReference type="PANTHER" id="PTHR33095">
    <property type="entry name" value="OS07G0619500 PROTEIN"/>
    <property type="match status" value="1"/>
</dbReference>